<feature type="compositionally biased region" description="Polar residues" evidence="1">
    <location>
        <begin position="840"/>
        <end position="869"/>
    </location>
</feature>
<keyword evidence="4" id="KW-1185">Reference proteome</keyword>
<dbReference type="InterPro" id="IPR034154">
    <property type="entry name" value="TOPRIM_DnaG/twinkle"/>
</dbReference>
<organism evidence="3 4">
    <name type="scientific">Nostoc parmelioides FACHB-3921</name>
    <dbReference type="NCBI Taxonomy" id="2692909"/>
    <lineage>
        <taxon>Bacteria</taxon>
        <taxon>Bacillati</taxon>
        <taxon>Cyanobacteriota</taxon>
        <taxon>Cyanophyceae</taxon>
        <taxon>Nostocales</taxon>
        <taxon>Nostocaceae</taxon>
        <taxon>Nostoc</taxon>
    </lineage>
</organism>
<comment type="caution">
    <text evidence="3">The sequence shown here is derived from an EMBL/GenBank/DDBJ whole genome shotgun (WGS) entry which is preliminary data.</text>
</comment>
<feature type="region of interest" description="Disordered" evidence="1">
    <location>
        <begin position="540"/>
        <end position="584"/>
    </location>
</feature>
<feature type="region of interest" description="Disordered" evidence="1">
    <location>
        <begin position="94"/>
        <end position="186"/>
    </location>
</feature>
<reference evidence="3 4" key="1">
    <citation type="journal article" date="2020" name="ISME J.">
        <title>Comparative genomics reveals insights into cyanobacterial evolution and habitat adaptation.</title>
        <authorList>
            <person name="Chen M.Y."/>
            <person name="Teng W.K."/>
            <person name="Zhao L."/>
            <person name="Hu C.X."/>
            <person name="Zhou Y.K."/>
            <person name="Han B.P."/>
            <person name="Song L.R."/>
            <person name="Shu W.S."/>
        </authorList>
    </citation>
    <scope>NUCLEOTIDE SEQUENCE [LARGE SCALE GENOMIC DNA]</scope>
    <source>
        <strain evidence="3 4">FACHB-3921</strain>
    </source>
</reference>
<dbReference type="Proteomes" id="UP000621307">
    <property type="component" value="Unassembled WGS sequence"/>
</dbReference>
<dbReference type="CDD" id="cd01029">
    <property type="entry name" value="TOPRIM_primases"/>
    <property type="match status" value="1"/>
</dbReference>
<dbReference type="EMBL" id="JACJQL010000063">
    <property type="protein sequence ID" value="MBD2254735.1"/>
    <property type="molecule type" value="Genomic_DNA"/>
</dbReference>
<evidence type="ECO:0000313" key="3">
    <source>
        <dbReference type="EMBL" id="MBD2254735.1"/>
    </source>
</evidence>
<proteinExistence type="predicted"/>
<feature type="compositionally biased region" description="Low complexity" evidence="1">
    <location>
        <begin position="543"/>
        <end position="562"/>
    </location>
</feature>
<dbReference type="RefSeq" id="WP_190571109.1">
    <property type="nucleotide sequence ID" value="NZ_JACJQL010000063.1"/>
</dbReference>
<dbReference type="PANTHER" id="PTHR34985:SF1">
    <property type="entry name" value="SLR0554 PROTEIN"/>
    <property type="match status" value="1"/>
</dbReference>
<evidence type="ECO:0000313" key="4">
    <source>
        <dbReference type="Proteomes" id="UP000621307"/>
    </source>
</evidence>
<feature type="compositionally biased region" description="Polar residues" evidence="1">
    <location>
        <begin position="108"/>
        <end position="134"/>
    </location>
</feature>
<name>A0ABR8BLH8_9NOSO</name>
<protein>
    <submittedName>
        <fullName evidence="3">DUF3854 domain-containing protein</fullName>
    </submittedName>
</protein>
<feature type="compositionally biased region" description="Polar residues" evidence="1">
    <location>
        <begin position="167"/>
        <end position="180"/>
    </location>
</feature>
<feature type="compositionally biased region" description="Low complexity" evidence="1">
    <location>
        <begin position="94"/>
        <end position="107"/>
    </location>
</feature>
<sequence>MFDERSVNIFNNYTVLSQEDFHNNLKIWNQAIVPLIETSLERLKYEWDKRAKIEIGDETYVLKPNESGGYSWAKIDPSLDLEWDFEGEELEVSSTSFTSRASTSESTQPTTSAQTPLKSTVTTEAEQSETSTPNATQTPASPSQPTQPPVSSGKETTPPTTATQPPLISTPTQSKASSVSVCPPEHIDPNHWQELVEKSAIAPDIAQMNFQSLHFSQARGSHEAWDRLMISDKLPRTNTGRLSNEMLKTYSYLDSTDGWWCNAGVDPRSFLSLTPGETAPHKEWGCYKPDQPRPKKDEDGQIIEGKFIKYEHPPKTQLSTFLLDVPDDIAAQVYQRAGVDPTESDRQSGFWYCVWKHHVPVIVTEGAKKAASILSFGHAAIGLPGINAGYRSKDEQGNLIQPQLREEFAMFATPKRDIKFCFDHDTRLKTVANVHKAQLRTGKLLQETGAKVSIMTLPGPDKGVDDFTVNNGQEKFEALVNDAQSLEEWEKNNPLPDLRLTIQLKNGQVLKLYEKLKDGTVKQNPANLSPEQVAQAIPTGVASPSSPELQQPQSNTEQAQQDEQGEQGKQGENVPDDFNSHLSPSLRAFQPTTVATGQKYWAAKQKVPNYAQTLPRKFLKEKENEDIVTVAKKLLDKYGQALDDGSTVYRSDAFTIRKFKDTYSIHRAGDEKESYFSNSLMQFEMNKKGEPVIKNSETLLMIERQEFLNVNQRFQSVTQLPSFYEDAITLKSHLGSLAPLGTQDVVKKLEISEVAQLLNHTLKTAQSRHLQIGDYRLKSEADKQTGEELVKLSKKESDGLYREAVRINLSTNEALVMRIGGQDLENLRLIAKRVQLEYSPQNKSPNTVGDLSPKQTPQYRHYQGINNKSKSNDIEL</sequence>
<evidence type="ECO:0000256" key="1">
    <source>
        <dbReference type="SAM" id="MobiDB-lite"/>
    </source>
</evidence>
<gene>
    <name evidence="3" type="ORF">H6G14_26215</name>
</gene>
<dbReference type="Pfam" id="PF12965">
    <property type="entry name" value="DUF3854"/>
    <property type="match status" value="1"/>
</dbReference>
<accession>A0ABR8BLH8</accession>
<dbReference type="PANTHER" id="PTHR34985">
    <property type="entry name" value="SLR0554 PROTEIN"/>
    <property type="match status" value="1"/>
</dbReference>
<feature type="compositionally biased region" description="Low complexity" evidence="1">
    <location>
        <begin position="156"/>
        <end position="166"/>
    </location>
</feature>
<dbReference type="InterPro" id="IPR024385">
    <property type="entry name" value="DUF3854"/>
</dbReference>
<dbReference type="Gene3D" id="3.40.1360.10">
    <property type="match status" value="1"/>
</dbReference>
<feature type="domain" description="DUF3854" evidence="2">
    <location>
        <begin position="350"/>
        <end position="474"/>
    </location>
</feature>
<feature type="region of interest" description="Disordered" evidence="1">
    <location>
        <begin position="840"/>
        <end position="876"/>
    </location>
</feature>
<feature type="compositionally biased region" description="Low complexity" evidence="1">
    <location>
        <begin position="135"/>
        <end position="144"/>
    </location>
</feature>
<evidence type="ECO:0000259" key="2">
    <source>
        <dbReference type="Pfam" id="PF12965"/>
    </source>
</evidence>